<dbReference type="InterPro" id="IPR050238">
    <property type="entry name" value="DNA_Rep/Repair_Clamp_Loader"/>
</dbReference>
<proteinExistence type="predicted"/>
<sequence>MIYGHQRQWQILKKTAEGEKISHAWLFSGPDSVGKKTLALEFIKLINKNKIENNPDFLIIENSKKEIQISEIRNIQKFLNLKPYSAPFKTVIIDQAEKMNAEAANCLLKTLEEPKGDSILFLISSKPETLFETIRSRTQNLIFYPLTYSEMKNFFKDKIEKEKLETLLFFSDGCPGKAINLINQPEKLNIFFKTITNLPFLIKSNFFSRFKFLKESKIYLEEFLDIFLKYFRSLLLSKIGIDSEGLLFPPIDYPLEKIKRNIKLGEKINFLISHTNVNPNLAVETLMLYV</sequence>
<accession>A0A2M6Z246</accession>
<reference evidence="2" key="1">
    <citation type="submission" date="2017-09" db="EMBL/GenBank/DDBJ databases">
        <title>Depth-based differentiation of microbial function through sediment-hosted aquifers and enrichment of novel symbionts in the deep terrestrial subsurface.</title>
        <authorList>
            <person name="Probst A.J."/>
            <person name="Ladd B."/>
            <person name="Jarett J.K."/>
            <person name="Geller-Mcgrath D.E."/>
            <person name="Sieber C.M.K."/>
            <person name="Emerson J.B."/>
            <person name="Anantharaman K."/>
            <person name="Thomas B.C."/>
            <person name="Malmstrom R."/>
            <person name="Stieglmeier M."/>
            <person name="Klingl A."/>
            <person name="Woyke T."/>
            <person name="Ryan C.M."/>
            <person name="Banfield J.F."/>
        </authorList>
    </citation>
    <scope>NUCLEOTIDE SEQUENCE [LARGE SCALE GENOMIC DNA]</scope>
</reference>
<organism evidence="1 2">
    <name type="scientific">bacterium (Candidatus Gribaldobacteria) CG07_land_8_20_14_0_80_33_18</name>
    <dbReference type="NCBI Taxonomy" id="2014272"/>
    <lineage>
        <taxon>Bacteria</taxon>
        <taxon>Candidatus Gribaldobacteria</taxon>
    </lineage>
</organism>
<evidence type="ECO:0000313" key="2">
    <source>
        <dbReference type="Proteomes" id="UP000228777"/>
    </source>
</evidence>
<dbReference type="Proteomes" id="UP000228777">
    <property type="component" value="Unassembled WGS sequence"/>
</dbReference>
<dbReference type="GO" id="GO:0006261">
    <property type="term" value="P:DNA-templated DNA replication"/>
    <property type="evidence" value="ECO:0007669"/>
    <property type="project" value="TreeGrafter"/>
</dbReference>
<gene>
    <name evidence="1" type="ORF">COS93_02480</name>
</gene>
<dbReference type="SUPFAM" id="SSF52540">
    <property type="entry name" value="P-loop containing nucleoside triphosphate hydrolases"/>
    <property type="match status" value="1"/>
</dbReference>
<protein>
    <recommendedName>
        <fullName evidence="3">DNA polymerase III subunit delta</fullName>
    </recommendedName>
</protein>
<evidence type="ECO:0000313" key="1">
    <source>
        <dbReference type="EMBL" id="PIU46466.1"/>
    </source>
</evidence>
<dbReference type="Pfam" id="PF13177">
    <property type="entry name" value="DNA_pol3_delta2"/>
    <property type="match status" value="1"/>
</dbReference>
<name>A0A2M6Z246_9BACT</name>
<dbReference type="EMBL" id="PEWP01000050">
    <property type="protein sequence ID" value="PIU46466.1"/>
    <property type="molecule type" value="Genomic_DNA"/>
</dbReference>
<dbReference type="InterPro" id="IPR027417">
    <property type="entry name" value="P-loop_NTPase"/>
</dbReference>
<dbReference type="Gene3D" id="3.40.50.300">
    <property type="entry name" value="P-loop containing nucleotide triphosphate hydrolases"/>
    <property type="match status" value="1"/>
</dbReference>
<dbReference type="AlphaFoldDB" id="A0A2M6Z246"/>
<comment type="caution">
    <text evidence="1">The sequence shown here is derived from an EMBL/GenBank/DDBJ whole genome shotgun (WGS) entry which is preliminary data.</text>
</comment>
<evidence type="ECO:0008006" key="3">
    <source>
        <dbReference type="Google" id="ProtNLM"/>
    </source>
</evidence>
<dbReference type="PANTHER" id="PTHR11669">
    <property type="entry name" value="REPLICATION FACTOR C / DNA POLYMERASE III GAMMA-TAU SUBUNIT"/>
    <property type="match status" value="1"/>
</dbReference>
<dbReference type="PANTHER" id="PTHR11669:SF8">
    <property type="entry name" value="DNA POLYMERASE III SUBUNIT DELTA"/>
    <property type="match status" value="1"/>
</dbReference>